<evidence type="ECO:0008006" key="5">
    <source>
        <dbReference type="Google" id="ProtNLM"/>
    </source>
</evidence>
<gene>
    <name evidence="3" type="ORF">BCR36DRAFT_233532</name>
</gene>
<reference evidence="3 4" key="2">
    <citation type="submission" date="2016-08" db="EMBL/GenBank/DDBJ databases">
        <title>Pervasive Adenine N6-methylation of Active Genes in Fungi.</title>
        <authorList>
            <consortium name="DOE Joint Genome Institute"/>
            <person name="Mondo S.J."/>
            <person name="Dannebaum R.O."/>
            <person name="Kuo R.C."/>
            <person name="Labutti K."/>
            <person name="Haridas S."/>
            <person name="Kuo A."/>
            <person name="Salamov A."/>
            <person name="Ahrendt S.R."/>
            <person name="Lipzen A."/>
            <person name="Sullivan W."/>
            <person name="Andreopoulos W.B."/>
            <person name="Clum A."/>
            <person name="Lindquist E."/>
            <person name="Daum C."/>
            <person name="Ramamoorthy G.K."/>
            <person name="Gryganskyi A."/>
            <person name="Culley D."/>
            <person name="Magnuson J.K."/>
            <person name="James T.Y."/>
            <person name="O'Malley M.A."/>
            <person name="Stajich J.E."/>
            <person name="Spatafora J.W."/>
            <person name="Visel A."/>
            <person name="Grigoriev I.V."/>
        </authorList>
    </citation>
    <scope>NUCLEOTIDE SEQUENCE [LARGE SCALE GENOMIC DNA]</scope>
    <source>
        <strain evidence="4">finn</strain>
    </source>
</reference>
<dbReference type="EMBL" id="MCFH01000008">
    <property type="protein sequence ID" value="ORX55848.1"/>
    <property type="molecule type" value="Genomic_DNA"/>
</dbReference>
<evidence type="ECO:0000313" key="4">
    <source>
        <dbReference type="Proteomes" id="UP000193719"/>
    </source>
</evidence>
<dbReference type="Gene3D" id="1.10.472.170">
    <property type="match status" value="1"/>
</dbReference>
<keyword evidence="1" id="KW-0805">Transcription regulation</keyword>
<evidence type="ECO:0000256" key="2">
    <source>
        <dbReference type="ARBA" id="ARBA00023163"/>
    </source>
</evidence>
<evidence type="ECO:0000256" key="1">
    <source>
        <dbReference type="ARBA" id="ARBA00023015"/>
    </source>
</evidence>
<evidence type="ECO:0000313" key="3">
    <source>
        <dbReference type="EMBL" id="ORX55848.1"/>
    </source>
</evidence>
<keyword evidence="2" id="KW-0804">Transcription</keyword>
<dbReference type="OrthoDB" id="10400144at2759"/>
<comment type="caution">
    <text evidence="3">The sequence shown here is derived from an EMBL/GenBank/DDBJ whole genome shotgun (WGS) entry which is preliminary data.</text>
</comment>
<name>A0A1Y1VGJ5_9FUNG</name>
<dbReference type="PANTHER" id="PTHR11618">
    <property type="entry name" value="TRANSCRIPTION INITIATION FACTOR IIB-RELATED"/>
    <property type="match status" value="1"/>
</dbReference>
<reference evidence="3 4" key="1">
    <citation type="submission" date="2016-08" db="EMBL/GenBank/DDBJ databases">
        <title>Genomes of anaerobic fungi encode conserved fungal cellulosomes for biomass hydrolysis.</title>
        <authorList>
            <consortium name="DOE Joint Genome Institute"/>
            <person name="Haitjema C.H."/>
            <person name="Gilmore S.P."/>
            <person name="Henske J.K."/>
            <person name="Solomon K.V."/>
            <person name="De Groot R."/>
            <person name="Kuo A."/>
            <person name="Mondo S.J."/>
            <person name="Salamov A.A."/>
            <person name="Labutti K."/>
            <person name="Zhao Z."/>
            <person name="Chiniquy J."/>
            <person name="Barry K."/>
            <person name="Brewer H.M."/>
            <person name="Purvine S.O."/>
            <person name="Wright A.T."/>
            <person name="Boxma B."/>
            <person name="Van Alen T."/>
            <person name="Hackstein J.H."/>
            <person name="Baker S.E."/>
            <person name="Grigoriev I.V."/>
            <person name="O'Malley M.A."/>
        </authorList>
    </citation>
    <scope>NUCLEOTIDE SEQUENCE [LARGE SCALE GENOMIC DNA]</scope>
    <source>
        <strain evidence="4">finn</strain>
    </source>
</reference>
<dbReference type="SUPFAM" id="SSF47954">
    <property type="entry name" value="Cyclin-like"/>
    <property type="match status" value="1"/>
</dbReference>
<dbReference type="GO" id="GO:0070897">
    <property type="term" value="P:transcription preinitiation complex assembly"/>
    <property type="evidence" value="ECO:0007669"/>
    <property type="project" value="InterPro"/>
</dbReference>
<dbReference type="AlphaFoldDB" id="A0A1Y1VGJ5"/>
<dbReference type="PANTHER" id="PTHR11618:SF13">
    <property type="entry name" value="TRANSCRIPTION INITIATION FACTOR IIB"/>
    <property type="match status" value="1"/>
</dbReference>
<feature type="non-terminal residue" evidence="3">
    <location>
        <position position="409"/>
    </location>
</feature>
<keyword evidence="4" id="KW-1185">Reference proteome</keyword>
<dbReference type="STRING" id="1754191.A0A1Y1VGJ5"/>
<sequence>MSKCTYCQLENTIVFDDNIGYVCSECGTLLDESLNQLSLIDTDLPYKEDNDYGFYVKSGENLVSSLIGSVGSDSKTYYIRRKKKELYEIIDKILDQLNLLQYRQFSRDWFDRCISHPEIKKKGLSHKGQIIAACAVIISLREFQIPINFKEISEIVNTDLKHLGQYYFEVTHCMNIQPKESNNTTELFLPKIIDIFIKKIMILPTESTETHQEKQKNTFYKEAILITKMCKELGLQEGRNRIPLAVAVVQIVMEGFMKRLLTRTELKNMANILDQSLNTIEKRYKEIANVLIECAKCIGMFSQVRIKTLPKYYSSIMSYSDDFDYYLKQTKLYSNRKEKNNKDNETDINSNNNDLDYQKFSFMNNKQNNILLEELDINLSKENNGKLPTLSSLILQMPPSSAKDYLRKL</sequence>
<dbReference type="InterPro" id="IPR036915">
    <property type="entry name" value="Cyclin-like_sf"/>
</dbReference>
<accession>A0A1Y1VGJ5</accession>
<protein>
    <recommendedName>
        <fullName evidence="5">TFIIB-type domain-containing protein</fullName>
    </recommendedName>
</protein>
<dbReference type="Proteomes" id="UP000193719">
    <property type="component" value="Unassembled WGS sequence"/>
</dbReference>
<dbReference type="InterPro" id="IPR000812">
    <property type="entry name" value="TFIIB"/>
</dbReference>
<organism evidence="3 4">
    <name type="scientific">Piromyces finnis</name>
    <dbReference type="NCBI Taxonomy" id="1754191"/>
    <lineage>
        <taxon>Eukaryota</taxon>
        <taxon>Fungi</taxon>
        <taxon>Fungi incertae sedis</taxon>
        <taxon>Chytridiomycota</taxon>
        <taxon>Chytridiomycota incertae sedis</taxon>
        <taxon>Neocallimastigomycetes</taxon>
        <taxon>Neocallimastigales</taxon>
        <taxon>Neocallimastigaceae</taxon>
        <taxon>Piromyces</taxon>
    </lineage>
</organism>
<dbReference type="GO" id="GO:0097550">
    <property type="term" value="C:transcription preinitiation complex"/>
    <property type="evidence" value="ECO:0007669"/>
    <property type="project" value="TreeGrafter"/>
</dbReference>
<proteinExistence type="predicted"/>